<gene>
    <name evidence="1" type="ORF">HW555_008782</name>
</gene>
<evidence type="ECO:0000313" key="1">
    <source>
        <dbReference type="EMBL" id="KAF9412779.1"/>
    </source>
</evidence>
<name>A0A835GE81_SPOEX</name>
<sequence>MAEFLFTVCPGACMELGQFPDRSLRVRPIYRLEPVVVLVPGSYEVLQHHHFFIELDSTSVVLGHV</sequence>
<dbReference type="Proteomes" id="UP000648187">
    <property type="component" value="Unassembled WGS sequence"/>
</dbReference>
<proteinExistence type="predicted"/>
<keyword evidence="2" id="KW-1185">Reference proteome</keyword>
<dbReference type="AlphaFoldDB" id="A0A835GE81"/>
<organism evidence="1 2">
    <name type="scientific">Spodoptera exigua</name>
    <name type="common">Beet armyworm</name>
    <name type="synonym">Noctua fulgens</name>
    <dbReference type="NCBI Taxonomy" id="7107"/>
    <lineage>
        <taxon>Eukaryota</taxon>
        <taxon>Metazoa</taxon>
        <taxon>Ecdysozoa</taxon>
        <taxon>Arthropoda</taxon>
        <taxon>Hexapoda</taxon>
        <taxon>Insecta</taxon>
        <taxon>Pterygota</taxon>
        <taxon>Neoptera</taxon>
        <taxon>Endopterygota</taxon>
        <taxon>Lepidoptera</taxon>
        <taxon>Glossata</taxon>
        <taxon>Ditrysia</taxon>
        <taxon>Noctuoidea</taxon>
        <taxon>Noctuidae</taxon>
        <taxon>Amphipyrinae</taxon>
        <taxon>Spodoptera</taxon>
    </lineage>
</organism>
<dbReference type="EMBL" id="JACKWZ010000178">
    <property type="protein sequence ID" value="KAF9412779.1"/>
    <property type="molecule type" value="Genomic_DNA"/>
</dbReference>
<accession>A0A835GE81</accession>
<comment type="caution">
    <text evidence="1">The sequence shown here is derived from an EMBL/GenBank/DDBJ whole genome shotgun (WGS) entry which is preliminary data.</text>
</comment>
<reference evidence="1" key="1">
    <citation type="submission" date="2020-08" db="EMBL/GenBank/DDBJ databases">
        <title>Spodoptera exigua strain:BAW_Kor-Di-RS1 Genome sequencing and assembly.</title>
        <authorList>
            <person name="Kim J."/>
            <person name="Nam H.Y."/>
            <person name="Kwon M."/>
            <person name="Choi J.H."/>
            <person name="Cho S.R."/>
            <person name="Kim G.-H."/>
        </authorList>
    </citation>
    <scope>NUCLEOTIDE SEQUENCE</scope>
    <source>
        <strain evidence="1">BAW_Kor-Di-RS1</strain>
        <tissue evidence="1">Whole-body</tissue>
    </source>
</reference>
<evidence type="ECO:0000313" key="2">
    <source>
        <dbReference type="Proteomes" id="UP000648187"/>
    </source>
</evidence>
<protein>
    <submittedName>
        <fullName evidence="1">Uncharacterized protein</fullName>
    </submittedName>
</protein>